<accession>A0ABD3CFD9</accession>
<reference evidence="3" key="1">
    <citation type="journal article" date="2024" name="IScience">
        <title>Strigolactones Initiate the Formation of Haustorium-like Structures in Castilleja.</title>
        <authorList>
            <person name="Buerger M."/>
            <person name="Peterson D."/>
            <person name="Chory J."/>
        </authorList>
    </citation>
    <scope>NUCLEOTIDE SEQUENCE [LARGE SCALE GENOMIC DNA]</scope>
</reference>
<dbReference type="Proteomes" id="UP001632038">
    <property type="component" value="Unassembled WGS sequence"/>
</dbReference>
<proteinExistence type="predicted"/>
<dbReference type="AlphaFoldDB" id="A0ABD3CFD9"/>
<dbReference type="InterPro" id="IPR025558">
    <property type="entry name" value="DUF4283"/>
</dbReference>
<keyword evidence="3" id="KW-1185">Reference proteome</keyword>
<sequence>MNGPPDPPPAPSITHKNTYAEALIPDISKRKEPNWFRLEPIPLAIRTPTYVNNVPVCIISPMEVELASKQLEFALVLKFSSGRPSLFEIRNHINLHWNLSKEPVLSLLDARHILMITACNEDMVRAQSRVSHRINSSLYRIFRWTIDFDFKRDSSVIPIWINLPKFPVALMNPAIMERVGNLIVKFISIDERTRNLTNTLGARMCVEVDVSKDLLAEIFIGPSSNNGYYQAIEYEGNNAYCTHCGLLGHIKGICRKLRVQAQEKNTEPINNKKVQILKRGQQFKEIWQVLSQVFVNS</sequence>
<dbReference type="PANTHER" id="PTHR31286:SF99">
    <property type="entry name" value="DUF4283 DOMAIN-CONTAINING PROTEIN"/>
    <property type="match status" value="1"/>
</dbReference>
<evidence type="ECO:0000313" key="3">
    <source>
        <dbReference type="Proteomes" id="UP001632038"/>
    </source>
</evidence>
<protein>
    <recommendedName>
        <fullName evidence="1">DUF4283 domain-containing protein</fullName>
    </recommendedName>
</protein>
<dbReference type="PANTHER" id="PTHR31286">
    <property type="entry name" value="GLYCINE-RICH CELL WALL STRUCTURAL PROTEIN 1.8-LIKE"/>
    <property type="match status" value="1"/>
</dbReference>
<feature type="domain" description="DUF4283" evidence="1">
    <location>
        <begin position="69"/>
        <end position="151"/>
    </location>
</feature>
<gene>
    <name evidence="2" type="ORF">CASFOL_027333</name>
</gene>
<comment type="caution">
    <text evidence="2">The sequence shown here is derived from an EMBL/GenBank/DDBJ whole genome shotgun (WGS) entry which is preliminary data.</text>
</comment>
<organism evidence="2 3">
    <name type="scientific">Castilleja foliolosa</name>
    <dbReference type="NCBI Taxonomy" id="1961234"/>
    <lineage>
        <taxon>Eukaryota</taxon>
        <taxon>Viridiplantae</taxon>
        <taxon>Streptophyta</taxon>
        <taxon>Embryophyta</taxon>
        <taxon>Tracheophyta</taxon>
        <taxon>Spermatophyta</taxon>
        <taxon>Magnoliopsida</taxon>
        <taxon>eudicotyledons</taxon>
        <taxon>Gunneridae</taxon>
        <taxon>Pentapetalae</taxon>
        <taxon>asterids</taxon>
        <taxon>lamiids</taxon>
        <taxon>Lamiales</taxon>
        <taxon>Orobanchaceae</taxon>
        <taxon>Pedicularideae</taxon>
        <taxon>Castillejinae</taxon>
        <taxon>Castilleja</taxon>
    </lineage>
</organism>
<dbReference type="EMBL" id="JAVIJP010000036">
    <property type="protein sequence ID" value="KAL3628287.1"/>
    <property type="molecule type" value="Genomic_DNA"/>
</dbReference>
<evidence type="ECO:0000259" key="1">
    <source>
        <dbReference type="Pfam" id="PF14111"/>
    </source>
</evidence>
<name>A0ABD3CFD9_9LAMI</name>
<evidence type="ECO:0000313" key="2">
    <source>
        <dbReference type="EMBL" id="KAL3628287.1"/>
    </source>
</evidence>
<dbReference type="InterPro" id="IPR040256">
    <property type="entry name" value="At4g02000-like"/>
</dbReference>
<dbReference type="Pfam" id="PF14111">
    <property type="entry name" value="DUF4283"/>
    <property type="match status" value="1"/>
</dbReference>